<dbReference type="PANTHER" id="PTHR33254">
    <property type="entry name" value="4-HYDROXY-4-METHYL-2-OXOGLUTARATE ALDOLASE 3-RELATED"/>
    <property type="match status" value="1"/>
</dbReference>
<dbReference type="Gene3D" id="3.50.30.40">
    <property type="entry name" value="Ribonuclease E inhibitor RraA/RraA-like"/>
    <property type="match status" value="1"/>
</dbReference>
<dbReference type="Pfam" id="PF03737">
    <property type="entry name" value="RraA-like"/>
    <property type="match status" value="1"/>
</dbReference>
<reference evidence="6 7" key="1">
    <citation type="submission" date="2019-07" db="EMBL/GenBank/DDBJ databases">
        <title>Qingshengfaniella alkalisoli gen. nov., sp. nov., isolated from saline soil.</title>
        <authorList>
            <person name="Xu L."/>
            <person name="Huang X.-X."/>
            <person name="Sun J.-Q."/>
        </authorList>
    </citation>
    <scope>NUCLEOTIDE SEQUENCE [LARGE SCALE GENOMIC DNA]</scope>
    <source>
        <strain evidence="6 7">DSM 27279</strain>
    </source>
</reference>
<dbReference type="CDD" id="cd16841">
    <property type="entry name" value="RraA_family"/>
    <property type="match status" value="1"/>
</dbReference>
<dbReference type="EMBL" id="VLTJ01000029">
    <property type="protein sequence ID" value="TSH92677.1"/>
    <property type="molecule type" value="Genomic_DNA"/>
</dbReference>
<dbReference type="Proteomes" id="UP000318405">
    <property type="component" value="Unassembled WGS sequence"/>
</dbReference>
<name>A0A556AIH9_9BURK</name>
<dbReference type="AlphaFoldDB" id="A0A556AIH9"/>
<dbReference type="SUPFAM" id="SSF89562">
    <property type="entry name" value="RraA-like"/>
    <property type="match status" value="1"/>
</dbReference>
<comment type="cofactor">
    <cofactor evidence="5">
        <name>Mg(2+)</name>
        <dbReference type="ChEBI" id="CHEBI:18420"/>
    </cofactor>
</comment>
<keyword evidence="5" id="KW-0479">Metal-binding</keyword>
<keyword evidence="7" id="KW-1185">Reference proteome</keyword>
<evidence type="ECO:0000313" key="6">
    <source>
        <dbReference type="EMBL" id="TSH92677.1"/>
    </source>
</evidence>
<dbReference type="InterPro" id="IPR005493">
    <property type="entry name" value="RraA/RraA-like"/>
</dbReference>
<evidence type="ECO:0000313" key="7">
    <source>
        <dbReference type="Proteomes" id="UP000318405"/>
    </source>
</evidence>
<gene>
    <name evidence="6" type="ORF">FOZ76_14775</name>
</gene>
<evidence type="ECO:0000256" key="1">
    <source>
        <dbReference type="ARBA" id="ARBA00001968"/>
    </source>
</evidence>
<keyword evidence="5" id="KW-0460">Magnesium</keyword>
<organism evidence="6 7">
    <name type="scientific">Verticiella sediminum</name>
    <dbReference type="NCBI Taxonomy" id="1247510"/>
    <lineage>
        <taxon>Bacteria</taxon>
        <taxon>Pseudomonadati</taxon>
        <taxon>Pseudomonadota</taxon>
        <taxon>Betaproteobacteria</taxon>
        <taxon>Burkholderiales</taxon>
        <taxon>Alcaligenaceae</taxon>
        <taxon>Verticiella</taxon>
    </lineage>
</organism>
<dbReference type="InterPro" id="IPR036704">
    <property type="entry name" value="RraA/RraA-like_sf"/>
</dbReference>
<feature type="binding site" evidence="5">
    <location>
        <position position="125"/>
    </location>
    <ligand>
        <name>substrate</name>
    </ligand>
</feature>
<proteinExistence type="predicted"/>
<dbReference type="OrthoDB" id="8969658at2"/>
<evidence type="ECO:0000256" key="2">
    <source>
        <dbReference type="ARBA" id="ARBA00016549"/>
    </source>
</evidence>
<evidence type="ECO:0000256" key="5">
    <source>
        <dbReference type="PIRSR" id="PIRSR605493-1"/>
    </source>
</evidence>
<comment type="cofactor">
    <cofactor evidence="1">
        <name>a divalent metal cation</name>
        <dbReference type="ChEBI" id="CHEBI:60240"/>
    </cofactor>
</comment>
<protein>
    <recommendedName>
        <fullName evidence="2">Putative 4-hydroxy-4-methyl-2-oxoglutarate aldolase</fullName>
    </recommendedName>
    <alternativeName>
        <fullName evidence="3">Regulator of ribonuclease activity homolog</fullName>
    </alternativeName>
    <alternativeName>
        <fullName evidence="4">RraA-like protein</fullName>
    </alternativeName>
</protein>
<accession>A0A556AIH9</accession>
<dbReference type="GO" id="GO:0046872">
    <property type="term" value="F:metal ion binding"/>
    <property type="evidence" value="ECO:0007669"/>
    <property type="project" value="UniProtKB-KW"/>
</dbReference>
<sequence>MNMALDISTQAARQALIERCAGISTATWSDALDDLGLAGVISGLPMRSGTGRRCGFAVTVRGEVGKLGSHSLAEFGQAEMVAAAGPTQVLVVDAGGAEVSAMGGIVALSAHLRGIEAVVIDGACRDIDDIRTAGLWVASRHVTPRSGKRRTRLGHIGEPLDIGDVRICANDLVIGDSNGLVVVPFDRLEDMLAIAERVNASDRQLEGQVAAGRSLLDAAAP</sequence>
<feature type="binding site" evidence="5">
    <location>
        <begin position="103"/>
        <end position="106"/>
    </location>
    <ligand>
        <name>substrate</name>
    </ligand>
</feature>
<evidence type="ECO:0000256" key="4">
    <source>
        <dbReference type="ARBA" id="ARBA00030169"/>
    </source>
</evidence>
<feature type="binding site" evidence="5">
    <location>
        <position position="126"/>
    </location>
    <ligand>
        <name>Mg(2+)</name>
        <dbReference type="ChEBI" id="CHEBI:18420"/>
    </ligand>
</feature>
<dbReference type="PANTHER" id="PTHR33254:SF4">
    <property type="entry name" value="4-HYDROXY-4-METHYL-2-OXOGLUTARATE ALDOLASE 3-RELATED"/>
    <property type="match status" value="1"/>
</dbReference>
<comment type="caution">
    <text evidence="6">The sequence shown here is derived from an EMBL/GenBank/DDBJ whole genome shotgun (WGS) entry which is preliminary data.</text>
</comment>
<evidence type="ECO:0000256" key="3">
    <source>
        <dbReference type="ARBA" id="ARBA00029596"/>
    </source>
</evidence>